<dbReference type="SUPFAM" id="SSF53098">
    <property type="entry name" value="Ribonuclease H-like"/>
    <property type="match status" value="1"/>
</dbReference>
<evidence type="ECO:0000313" key="1">
    <source>
        <dbReference type="EMBL" id="MCL3999043.1"/>
    </source>
</evidence>
<sequence length="114" mass="12823">MTSGHPGWNWYGGRRREAVGDRIVLAYNSDFDRRMIVGHARSVGAAPGRLRSAQAWQCLMRRRSVWLNTTTRLRLGGKHRAFGDALAARGLLRTLRDRPPHTLLAAQPDRKPPG</sequence>
<dbReference type="InterPro" id="IPR012337">
    <property type="entry name" value="RNaseH-like_sf"/>
</dbReference>
<proteinExistence type="predicted"/>
<name>A0ABT0P838_9ACTN</name>
<dbReference type="EMBL" id="JAMCCK010000120">
    <property type="protein sequence ID" value="MCL3999043.1"/>
    <property type="molecule type" value="Genomic_DNA"/>
</dbReference>
<comment type="caution">
    <text evidence="1">The sequence shown here is derived from an EMBL/GenBank/DDBJ whole genome shotgun (WGS) entry which is preliminary data.</text>
</comment>
<dbReference type="Gene3D" id="3.30.420.10">
    <property type="entry name" value="Ribonuclease H-like superfamily/Ribonuclease H"/>
    <property type="match status" value="1"/>
</dbReference>
<reference evidence="1 2" key="1">
    <citation type="submission" date="2022-05" db="EMBL/GenBank/DDBJ databases">
        <title>Genome Resource of Streptomyces lavenduligriseus GA1-1, a Strain with Broad-Spectrum Antifungal Activity against Phytopathogenic Fungi.</title>
        <authorList>
            <person name="Qi D."/>
        </authorList>
    </citation>
    <scope>NUCLEOTIDE SEQUENCE [LARGE SCALE GENOMIC DNA]</scope>
    <source>
        <strain evidence="1 2">GA1-1</strain>
    </source>
</reference>
<accession>A0ABT0P838</accession>
<evidence type="ECO:0000313" key="2">
    <source>
        <dbReference type="Proteomes" id="UP001202052"/>
    </source>
</evidence>
<organism evidence="1 2">
    <name type="scientific">Streptomyces lavenduligriseus</name>
    <dbReference type="NCBI Taxonomy" id="67315"/>
    <lineage>
        <taxon>Bacteria</taxon>
        <taxon>Bacillati</taxon>
        <taxon>Actinomycetota</taxon>
        <taxon>Actinomycetes</taxon>
        <taxon>Kitasatosporales</taxon>
        <taxon>Streptomycetaceae</taxon>
        <taxon>Streptomyces</taxon>
    </lineage>
</organism>
<gene>
    <name evidence="1" type="ORF">M4438_37095</name>
</gene>
<protein>
    <submittedName>
        <fullName evidence="1">Uncharacterized protein</fullName>
    </submittedName>
</protein>
<dbReference type="Proteomes" id="UP001202052">
    <property type="component" value="Unassembled WGS sequence"/>
</dbReference>
<dbReference type="InterPro" id="IPR036397">
    <property type="entry name" value="RNaseH_sf"/>
</dbReference>
<keyword evidence="2" id="KW-1185">Reference proteome</keyword>
<dbReference type="RefSeq" id="WP_249493575.1">
    <property type="nucleotide sequence ID" value="NZ_JAMCCK010000120.1"/>
</dbReference>